<dbReference type="Proteomes" id="UP001228139">
    <property type="component" value="Chromosome"/>
</dbReference>
<name>A0AA50HJA4_9GAMM</name>
<protein>
    <recommendedName>
        <fullName evidence="4">Lipoprotein</fullName>
    </recommendedName>
</protein>
<dbReference type="RefSeq" id="WP_306205713.1">
    <property type="nucleotide sequence ID" value="NZ_CP132353.1"/>
</dbReference>
<reference evidence="2 3" key="1">
    <citation type="submission" date="2023-07" db="EMBL/GenBank/DDBJ databases">
        <title>Pathogenic bacteria of pear tree diseases.</title>
        <authorList>
            <person name="Zhang Z."/>
            <person name="He L."/>
            <person name="Huang R."/>
        </authorList>
    </citation>
    <scope>NUCLEOTIDE SEQUENCE [LARGE SCALE GENOMIC DNA]</scope>
    <source>
        <strain evidence="2 3">DE2</strain>
    </source>
</reference>
<evidence type="ECO:0008006" key="4">
    <source>
        <dbReference type="Google" id="ProtNLM"/>
    </source>
</evidence>
<sequence length="73" mass="7443">MLKLLNKTEGKGMKQFVLVLALACSAAFVSGCAPRDDIHSPPPAPPGGHQLPGAPGGSDPVGQPQARQMQTAP</sequence>
<accession>A0AA50HJA4</accession>
<dbReference type="KEGG" id="epi:Q3V30_11420"/>
<dbReference type="EMBL" id="CP132353">
    <property type="protein sequence ID" value="WLS77103.1"/>
    <property type="molecule type" value="Genomic_DNA"/>
</dbReference>
<dbReference type="AlphaFoldDB" id="A0AA50HJA4"/>
<proteinExistence type="predicted"/>
<gene>
    <name evidence="2" type="ORF">Q3V30_11420</name>
</gene>
<evidence type="ECO:0000313" key="3">
    <source>
        <dbReference type="Proteomes" id="UP001228139"/>
    </source>
</evidence>
<evidence type="ECO:0000256" key="1">
    <source>
        <dbReference type="SAM" id="MobiDB-lite"/>
    </source>
</evidence>
<evidence type="ECO:0000313" key="2">
    <source>
        <dbReference type="EMBL" id="WLS77103.1"/>
    </source>
</evidence>
<keyword evidence="3" id="KW-1185">Reference proteome</keyword>
<feature type="region of interest" description="Disordered" evidence="1">
    <location>
        <begin position="33"/>
        <end position="73"/>
    </location>
</feature>
<dbReference type="PROSITE" id="PS51257">
    <property type="entry name" value="PROKAR_LIPOPROTEIN"/>
    <property type="match status" value="1"/>
</dbReference>
<organism evidence="2 3">
    <name type="scientific">Erwinia pyri</name>
    <dbReference type="NCBI Taxonomy" id="3062598"/>
    <lineage>
        <taxon>Bacteria</taxon>
        <taxon>Pseudomonadati</taxon>
        <taxon>Pseudomonadota</taxon>
        <taxon>Gammaproteobacteria</taxon>
        <taxon>Enterobacterales</taxon>
        <taxon>Erwiniaceae</taxon>
        <taxon>Erwinia</taxon>
    </lineage>
</organism>